<dbReference type="STRING" id="695850.A0A067C3S9"/>
<sequence length="302" mass="30917">MEQMGFQRFTMMKMFLGALGMSFVSKAVFRVLQPETFQRMQASRASNPSTSTVLMLGGVLLGAGMTVSGSCPGSVYVQLGAQLPSALACLAGTALGTFAAGTLRFRIADWQADKPKVATTMPFGPLTQALLGLTCLSLATVLEVVVVPERLSSSSWRPSVAGAVVGALQLPMACLLHKSLGASAGMKIALGEVSSALCSAMGMQPTASWLPRFSDISQAIFILGILAGSYAATSPEAAVAYAPSTLRSIVGGALIAFGASLAGGCTSGHGLSGTAMLMTSSWLVLPSIFLGGMSTAALEYVL</sequence>
<dbReference type="PANTHER" id="PTHR30574:SF1">
    <property type="entry name" value="SULPHUR TRANSPORT DOMAIN-CONTAINING PROTEIN"/>
    <property type="match status" value="1"/>
</dbReference>
<keyword evidence="6 8" id="KW-1133">Transmembrane helix</keyword>
<feature type="transmembrane region" description="Helical" evidence="8">
    <location>
        <begin position="126"/>
        <end position="147"/>
    </location>
</feature>
<dbReference type="RefSeq" id="XP_012205424.1">
    <property type="nucleotide sequence ID" value="XM_012350034.1"/>
</dbReference>
<evidence type="ECO:0000256" key="5">
    <source>
        <dbReference type="ARBA" id="ARBA00022692"/>
    </source>
</evidence>
<feature type="transmembrane region" description="Helical" evidence="8">
    <location>
        <begin position="12"/>
        <end position="32"/>
    </location>
</feature>
<feature type="transmembrane region" description="Helical" evidence="8">
    <location>
        <begin position="245"/>
        <end position="262"/>
    </location>
</feature>
<keyword evidence="7 8" id="KW-0472">Membrane</keyword>
<evidence type="ECO:0000256" key="1">
    <source>
        <dbReference type="ARBA" id="ARBA00004429"/>
    </source>
</evidence>
<dbReference type="OMA" id="NWWSIAY"/>
<keyword evidence="4" id="KW-0997">Cell inner membrane</keyword>
<feature type="transmembrane region" description="Helical" evidence="8">
    <location>
        <begin position="216"/>
        <end position="233"/>
    </location>
</feature>
<evidence type="ECO:0000256" key="8">
    <source>
        <dbReference type="SAM" id="Phobius"/>
    </source>
</evidence>
<dbReference type="GO" id="GO:0005886">
    <property type="term" value="C:plasma membrane"/>
    <property type="evidence" value="ECO:0007669"/>
    <property type="project" value="UniProtKB-SubCell"/>
</dbReference>
<protein>
    <submittedName>
        <fullName evidence="9">Uncharacterized protein</fullName>
    </submittedName>
</protein>
<organism evidence="9 10">
    <name type="scientific">Saprolegnia parasitica (strain CBS 223.65)</name>
    <dbReference type="NCBI Taxonomy" id="695850"/>
    <lineage>
        <taxon>Eukaryota</taxon>
        <taxon>Sar</taxon>
        <taxon>Stramenopiles</taxon>
        <taxon>Oomycota</taxon>
        <taxon>Saprolegniomycetes</taxon>
        <taxon>Saprolegniales</taxon>
        <taxon>Saprolegniaceae</taxon>
        <taxon>Saprolegnia</taxon>
    </lineage>
</organism>
<keyword evidence="3" id="KW-1003">Cell membrane</keyword>
<dbReference type="InterPro" id="IPR007272">
    <property type="entry name" value="Sulf_transp_TsuA/YedE"/>
</dbReference>
<comment type="subcellular location">
    <subcellularLocation>
        <location evidence="1">Cell inner membrane</location>
        <topology evidence="1">Multi-pass membrane protein</topology>
    </subcellularLocation>
</comment>
<dbReference type="EMBL" id="KK583249">
    <property type="protein sequence ID" value="KDO23785.1"/>
    <property type="molecule type" value="Genomic_DNA"/>
</dbReference>
<reference evidence="9 10" key="1">
    <citation type="journal article" date="2013" name="PLoS Genet.">
        <title>Distinctive expansion of potential virulence genes in the genome of the oomycete fish pathogen Saprolegnia parasitica.</title>
        <authorList>
            <person name="Jiang R.H."/>
            <person name="de Bruijn I."/>
            <person name="Haas B.J."/>
            <person name="Belmonte R."/>
            <person name="Lobach L."/>
            <person name="Christie J."/>
            <person name="van den Ackerveken G."/>
            <person name="Bottin A."/>
            <person name="Bulone V."/>
            <person name="Diaz-Moreno S.M."/>
            <person name="Dumas B."/>
            <person name="Fan L."/>
            <person name="Gaulin E."/>
            <person name="Govers F."/>
            <person name="Grenville-Briggs L.J."/>
            <person name="Horner N.R."/>
            <person name="Levin J.Z."/>
            <person name="Mammella M."/>
            <person name="Meijer H.J."/>
            <person name="Morris P."/>
            <person name="Nusbaum C."/>
            <person name="Oome S."/>
            <person name="Phillips A.J."/>
            <person name="van Rooyen D."/>
            <person name="Rzeszutek E."/>
            <person name="Saraiva M."/>
            <person name="Secombes C.J."/>
            <person name="Seidl M.F."/>
            <person name="Snel B."/>
            <person name="Stassen J.H."/>
            <person name="Sykes S."/>
            <person name="Tripathy S."/>
            <person name="van den Berg H."/>
            <person name="Vega-Arreguin J.C."/>
            <person name="Wawra S."/>
            <person name="Young S.K."/>
            <person name="Zeng Q."/>
            <person name="Dieguez-Uribeondo J."/>
            <person name="Russ C."/>
            <person name="Tyler B.M."/>
            <person name="van West P."/>
        </authorList>
    </citation>
    <scope>NUCLEOTIDE SEQUENCE [LARGE SCALE GENOMIC DNA]</scope>
    <source>
        <strain evidence="9 10">CBS 223.65</strain>
    </source>
</reference>
<dbReference type="GeneID" id="24133270"/>
<keyword evidence="10" id="KW-1185">Reference proteome</keyword>
<proteinExistence type="predicted"/>
<evidence type="ECO:0000313" key="9">
    <source>
        <dbReference type="EMBL" id="KDO23785.1"/>
    </source>
</evidence>
<dbReference type="Proteomes" id="UP000030745">
    <property type="component" value="Unassembled WGS sequence"/>
</dbReference>
<evidence type="ECO:0000256" key="6">
    <source>
        <dbReference type="ARBA" id="ARBA00022989"/>
    </source>
</evidence>
<dbReference type="OrthoDB" id="10254418at2759"/>
<dbReference type="PANTHER" id="PTHR30574">
    <property type="entry name" value="INNER MEMBRANE PROTEIN YEDE"/>
    <property type="match status" value="1"/>
</dbReference>
<gene>
    <name evidence="9" type="ORF">SPRG_11216</name>
</gene>
<dbReference type="VEuPathDB" id="FungiDB:SPRG_11216"/>
<keyword evidence="5 8" id="KW-0812">Transmembrane</keyword>
<evidence type="ECO:0000256" key="3">
    <source>
        <dbReference type="ARBA" id="ARBA00022475"/>
    </source>
</evidence>
<feature type="transmembrane region" description="Helical" evidence="8">
    <location>
        <begin position="282"/>
        <end position="301"/>
    </location>
</feature>
<evidence type="ECO:0000256" key="2">
    <source>
        <dbReference type="ARBA" id="ARBA00022448"/>
    </source>
</evidence>
<keyword evidence="2" id="KW-0813">Transport</keyword>
<dbReference type="Pfam" id="PF04143">
    <property type="entry name" value="Sulf_transp"/>
    <property type="match status" value="1"/>
</dbReference>
<evidence type="ECO:0000256" key="7">
    <source>
        <dbReference type="ARBA" id="ARBA00023136"/>
    </source>
</evidence>
<feature type="transmembrane region" description="Helical" evidence="8">
    <location>
        <begin position="53"/>
        <end position="77"/>
    </location>
</feature>
<feature type="transmembrane region" description="Helical" evidence="8">
    <location>
        <begin position="83"/>
        <end position="105"/>
    </location>
</feature>
<dbReference type="AlphaFoldDB" id="A0A067C3S9"/>
<accession>A0A067C3S9</accession>
<dbReference type="KEGG" id="spar:SPRG_11216"/>
<evidence type="ECO:0000256" key="4">
    <source>
        <dbReference type="ARBA" id="ARBA00022519"/>
    </source>
</evidence>
<name>A0A067C3S9_SAPPC</name>
<evidence type="ECO:0000313" key="10">
    <source>
        <dbReference type="Proteomes" id="UP000030745"/>
    </source>
</evidence>